<organism evidence="2 3">
    <name type="scientific">Racocetra fulgida</name>
    <dbReference type="NCBI Taxonomy" id="60492"/>
    <lineage>
        <taxon>Eukaryota</taxon>
        <taxon>Fungi</taxon>
        <taxon>Fungi incertae sedis</taxon>
        <taxon>Mucoromycota</taxon>
        <taxon>Glomeromycotina</taxon>
        <taxon>Glomeromycetes</taxon>
        <taxon>Diversisporales</taxon>
        <taxon>Gigasporaceae</taxon>
        <taxon>Racocetra</taxon>
    </lineage>
</organism>
<dbReference type="Proteomes" id="UP000789396">
    <property type="component" value="Unassembled WGS sequence"/>
</dbReference>
<dbReference type="AlphaFoldDB" id="A0A9N9FYQ5"/>
<feature type="compositionally biased region" description="Basic and acidic residues" evidence="1">
    <location>
        <begin position="1"/>
        <end position="12"/>
    </location>
</feature>
<name>A0A9N9FYQ5_9GLOM</name>
<keyword evidence="3" id="KW-1185">Reference proteome</keyword>
<feature type="region of interest" description="Disordered" evidence="1">
    <location>
        <begin position="149"/>
        <end position="189"/>
    </location>
</feature>
<evidence type="ECO:0000313" key="3">
    <source>
        <dbReference type="Proteomes" id="UP000789396"/>
    </source>
</evidence>
<dbReference type="EMBL" id="CAJVPZ010006337">
    <property type="protein sequence ID" value="CAG8572455.1"/>
    <property type="molecule type" value="Genomic_DNA"/>
</dbReference>
<feature type="non-terminal residue" evidence="2">
    <location>
        <position position="189"/>
    </location>
</feature>
<feature type="non-terminal residue" evidence="2">
    <location>
        <position position="1"/>
    </location>
</feature>
<sequence>MEDRALEQRSLSDDVNNMTEGGVIDTKNQLKENTEVLETVKDQNNEIKIALNVIFEEVIEIKKKMYKREISLVAPQIEMNRLREDNDRTSLSENRKIFKRFYDGKEVACKRISIPNDDEKWKMTKNRINVFNTELYQLNRLIDNIEDYNTDENIPTSEETSDDEDGLYVSNEIPPLIPPLEDGLRAHRN</sequence>
<feature type="region of interest" description="Disordered" evidence="1">
    <location>
        <begin position="1"/>
        <end position="20"/>
    </location>
</feature>
<protein>
    <submittedName>
        <fullName evidence="2">16279_t:CDS:1</fullName>
    </submittedName>
</protein>
<evidence type="ECO:0000256" key="1">
    <source>
        <dbReference type="SAM" id="MobiDB-lite"/>
    </source>
</evidence>
<evidence type="ECO:0000313" key="2">
    <source>
        <dbReference type="EMBL" id="CAG8572455.1"/>
    </source>
</evidence>
<accession>A0A9N9FYQ5</accession>
<dbReference type="OrthoDB" id="4062651at2759"/>
<reference evidence="2" key="1">
    <citation type="submission" date="2021-06" db="EMBL/GenBank/DDBJ databases">
        <authorList>
            <person name="Kallberg Y."/>
            <person name="Tangrot J."/>
            <person name="Rosling A."/>
        </authorList>
    </citation>
    <scope>NUCLEOTIDE SEQUENCE</scope>
    <source>
        <strain evidence="2">IN212</strain>
    </source>
</reference>
<comment type="caution">
    <text evidence="2">The sequence shown here is derived from an EMBL/GenBank/DDBJ whole genome shotgun (WGS) entry which is preliminary data.</text>
</comment>
<proteinExistence type="predicted"/>
<gene>
    <name evidence="2" type="ORF">RFULGI_LOCUS5516</name>
</gene>